<name>A0ABS3ASF1_9BACT</name>
<dbReference type="PANTHER" id="PTHR30625:SF15">
    <property type="entry name" value="BIOPOLYMER TRANSPORT PROTEIN EXBB"/>
    <property type="match status" value="1"/>
</dbReference>
<keyword evidence="2 8" id="KW-0813">Transport</keyword>
<dbReference type="PANTHER" id="PTHR30625">
    <property type="entry name" value="PROTEIN TOLQ"/>
    <property type="match status" value="1"/>
</dbReference>
<keyword evidence="4 9" id="KW-0812">Transmembrane</keyword>
<keyword evidence="5 8" id="KW-0653">Protein transport</keyword>
<feature type="transmembrane region" description="Helical" evidence="9">
    <location>
        <begin position="149"/>
        <end position="175"/>
    </location>
</feature>
<dbReference type="EMBL" id="JAFITR010000096">
    <property type="protein sequence ID" value="MBN4067261.1"/>
    <property type="molecule type" value="Genomic_DNA"/>
</dbReference>
<feature type="transmembrane region" description="Helical" evidence="9">
    <location>
        <begin position="22"/>
        <end position="44"/>
    </location>
</feature>
<evidence type="ECO:0000256" key="2">
    <source>
        <dbReference type="ARBA" id="ARBA00022448"/>
    </source>
</evidence>
<keyword evidence="3" id="KW-1003">Cell membrane</keyword>
<accession>A0ABS3ASF1</accession>
<protein>
    <submittedName>
        <fullName evidence="11">MotA/TolQ/ExbB proton channel family protein</fullName>
    </submittedName>
</protein>
<comment type="caution">
    <text evidence="11">The sequence shown here is derived from an EMBL/GenBank/DDBJ whole genome shotgun (WGS) entry which is preliminary data.</text>
</comment>
<evidence type="ECO:0000256" key="1">
    <source>
        <dbReference type="ARBA" id="ARBA00004651"/>
    </source>
</evidence>
<dbReference type="InterPro" id="IPR002898">
    <property type="entry name" value="MotA_ExbB_proton_chnl"/>
</dbReference>
<organism evidence="11 12">
    <name type="scientific">Simkania negevensis</name>
    <dbReference type="NCBI Taxonomy" id="83561"/>
    <lineage>
        <taxon>Bacteria</taxon>
        <taxon>Pseudomonadati</taxon>
        <taxon>Chlamydiota</taxon>
        <taxon>Chlamydiia</taxon>
        <taxon>Parachlamydiales</taxon>
        <taxon>Simkaniaceae</taxon>
        <taxon>Simkania</taxon>
    </lineage>
</organism>
<feature type="transmembrane region" description="Helical" evidence="9">
    <location>
        <begin position="195"/>
        <end position="217"/>
    </location>
</feature>
<proteinExistence type="inferred from homology"/>
<dbReference type="Pfam" id="PF01618">
    <property type="entry name" value="MotA_ExbB"/>
    <property type="match status" value="1"/>
</dbReference>
<evidence type="ECO:0000256" key="4">
    <source>
        <dbReference type="ARBA" id="ARBA00022692"/>
    </source>
</evidence>
<evidence type="ECO:0000259" key="10">
    <source>
        <dbReference type="Pfam" id="PF01618"/>
    </source>
</evidence>
<evidence type="ECO:0000256" key="9">
    <source>
        <dbReference type="SAM" id="Phobius"/>
    </source>
</evidence>
<evidence type="ECO:0000313" key="12">
    <source>
        <dbReference type="Proteomes" id="UP000722121"/>
    </source>
</evidence>
<feature type="domain" description="MotA/TolQ/ExbB proton channel" evidence="10">
    <location>
        <begin position="126"/>
        <end position="229"/>
    </location>
</feature>
<evidence type="ECO:0000313" key="11">
    <source>
        <dbReference type="EMBL" id="MBN4067261.1"/>
    </source>
</evidence>
<comment type="similarity">
    <text evidence="8">Belongs to the exbB/tolQ family.</text>
</comment>
<keyword evidence="6 9" id="KW-1133">Transmembrane helix</keyword>
<comment type="subcellular location">
    <subcellularLocation>
        <location evidence="1">Cell membrane</location>
        <topology evidence="1">Multi-pass membrane protein</topology>
    </subcellularLocation>
    <subcellularLocation>
        <location evidence="8">Membrane</location>
        <topology evidence="8">Multi-pass membrane protein</topology>
    </subcellularLocation>
</comment>
<keyword evidence="7 9" id="KW-0472">Membrane</keyword>
<sequence>MAPMPLILASHPLFESYAKSDAMGRLILLFLYALSVVSWVLIIYKVKQVHQERKLARDFQALFSNKRFSPLSLELPQNKSGHFPNSFLQIYTVLKQQTLEILNKNKRHLENEGFNDNDPIYLSPADITLVEAHLHTTISSRITHLEKNLFILSTVVSLAPFLGLLGTVWGILITFGGLQNQSMGGSQMMLGGLSMALATTVIGLIIAIPSLIAYNYLKSFIRTFHTEMEDFSTLMLASIEMQYRKVNVV</sequence>
<evidence type="ECO:0000256" key="7">
    <source>
        <dbReference type="ARBA" id="ARBA00023136"/>
    </source>
</evidence>
<keyword evidence="12" id="KW-1185">Reference proteome</keyword>
<dbReference type="Proteomes" id="UP000722121">
    <property type="component" value="Unassembled WGS sequence"/>
</dbReference>
<evidence type="ECO:0000256" key="3">
    <source>
        <dbReference type="ARBA" id="ARBA00022475"/>
    </source>
</evidence>
<gene>
    <name evidence="11" type="ORF">JYU14_04175</name>
</gene>
<evidence type="ECO:0000256" key="6">
    <source>
        <dbReference type="ARBA" id="ARBA00022989"/>
    </source>
</evidence>
<dbReference type="InterPro" id="IPR050790">
    <property type="entry name" value="ExbB/TolQ_transport"/>
</dbReference>
<evidence type="ECO:0000256" key="5">
    <source>
        <dbReference type="ARBA" id="ARBA00022927"/>
    </source>
</evidence>
<reference evidence="11 12" key="1">
    <citation type="submission" date="2021-02" db="EMBL/GenBank/DDBJ databases">
        <title>Activity-based single-cell genomes from oceanic crustal fluid captures similar information to metagenomic and metatranscriptomic surveys with orders of magnitude less sampling.</title>
        <authorList>
            <person name="D'Angelo T.S."/>
            <person name="Orcutt B.N."/>
        </authorList>
    </citation>
    <scope>NUCLEOTIDE SEQUENCE [LARGE SCALE GENOMIC DNA]</scope>
    <source>
        <strain evidence="11">AH-315-G07</strain>
    </source>
</reference>
<evidence type="ECO:0000256" key="8">
    <source>
        <dbReference type="RuleBase" id="RU004057"/>
    </source>
</evidence>